<dbReference type="SMART" id="SM00460">
    <property type="entry name" value="TGc"/>
    <property type="match status" value="1"/>
</dbReference>
<dbReference type="Gene3D" id="3.10.620.30">
    <property type="match status" value="1"/>
</dbReference>
<keyword evidence="1" id="KW-0472">Membrane</keyword>
<comment type="caution">
    <text evidence="3">The sequence shown here is derived from an EMBL/GenBank/DDBJ whole genome shotgun (WGS) entry which is preliminary data.</text>
</comment>
<proteinExistence type="predicted"/>
<evidence type="ECO:0000259" key="2">
    <source>
        <dbReference type="SMART" id="SM00460"/>
    </source>
</evidence>
<evidence type="ECO:0000313" key="4">
    <source>
        <dbReference type="Proteomes" id="UP000658733"/>
    </source>
</evidence>
<evidence type="ECO:0000256" key="1">
    <source>
        <dbReference type="SAM" id="Phobius"/>
    </source>
</evidence>
<gene>
    <name evidence="3" type="ORF">ISP01_04025</name>
</gene>
<feature type="domain" description="Transglutaminase-like" evidence="2">
    <location>
        <begin position="328"/>
        <end position="389"/>
    </location>
</feature>
<dbReference type="EMBL" id="JADIIN010000028">
    <property type="protein sequence ID" value="MBF4468550.1"/>
    <property type="molecule type" value="Genomic_DNA"/>
</dbReference>
<dbReference type="Pfam" id="PF01841">
    <property type="entry name" value="Transglut_core"/>
    <property type="match status" value="1"/>
</dbReference>
<accession>A0A843AP19</accession>
<sequence length="416" mass="48816">MRINETKNIFYDYIICFINFNKNTHNISRTVHRNIYKSIYNRIFENIHKNTFKTILKIVIIFLLIFTLFNIVESVNGEIMSGNEDVNETNITNNNTIVNNSVSQDNVVKSSKTLYNYIDTYKIIPKNVMVNDKNLSSKNFLYLMSKTVIYKYKNDNSDIKIKYGIKSNKKIKGDTIKWKYEASSYYKIAKYIVNYVDNHNKVPSYYKLLSKKKIKYETLIFMFSKILSKTKRNNLPKTVYINVDKLDAINNNGKTLKLYNKYRKTSLSKYLISTSWTPSKNSYIKSIAKKITKGIKSKYKKAEAIFNWTVNNIKYSYYYNTKYGGKKTIKLKKGNCVDMSHAYAALSRSIGLPTRYIHSRCDFRKSGWLGHIWLQVLVGKKWIPVDVSGENNRFGGVVNWNQNTYHRIAIYSETPW</sequence>
<dbReference type="PANTHER" id="PTHR33490">
    <property type="entry name" value="BLR5614 PROTEIN-RELATED"/>
    <property type="match status" value="1"/>
</dbReference>
<keyword evidence="1" id="KW-1133">Transmembrane helix</keyword>
<name>A0A843AP19_METAZ</name>
<dbReference type="RefSeq" id="WP_042703936.1">
    <property type="nucleotide sequence ID" value="NZ_JADIIN010000028.1"/>
</dbReference>
<evidence type="ECO:0000313" key="3">
    <source>
        <dbReference type="EMBL" id="MBF4468550.1"/>
    </source>
</evidence>
<feature type="transmembrane region" description="Helical" evidence="1">
    <location>
        <begin position="54"/>
        <end position="72"/>
    </location>
</feature>
<dbReference type="AlphaFoldDB" id="A0A843AP19"/>
<dbReference type="PANTHER" id="PTHR33490:SF3">
    <property type="entry name" value="CONSERVED INTEGRAL MEMBRANE PROTEIN"/>
    <property type="match status" value="1"/>
</dbReference>
<reference evidence="3" key="1">
    <citation type="submission" date="2020-10" db="EMBL/GenBank/DDBJ databases">
        <title>Dehalococcoides mccartyi of a TCE/Cr reducing biochatode.</title>
        <authorList>
            <person name="Matturro B."/>
        </authorList>
    </citation>
    <scope>NUCLEOTIDE SEQUENCE</scope>
    <source>
        <strain evidence="3">Bin4</strain>
    </source>
</reference>
<dbReference type="InterPro" id="IPR002931">
    <property type="entry name" value="Transglutaminase-like"/>
</dbReference>
<protein>
    <submittedName>
        <fullName evidence="3">Transglutaminase domain-containing protein</fullName>
    </submittedName>
</protein>
<dbReference type="SUPFAM" id="SSF54001">
    <property type="entry name" value="Cysteine proteinases"/>
    <property type="match status" value="1"/>
</dbReference>
<keyword evidence="1" id="KW-0812">Transmembrane</keyword>
<organism evidence="3 4">
    <name type="scientific">Methanobrevibacter arboriphilus</name>
    <dbReference type="NCBI Taxonomy" id="39441"/>
    <lineage>
        <taxon>Archaea</taxon>
        <taxon>Methanobacteriati</taxon>
        <taxon>Methanobacteriota</taxon>
        <taxon>Methanomada group</taxon>
        <taxon>Methanobacteria</taxon>
        <taxon>Methanobacteriales</taxon>
        <taxon>Methanobacteriaceae</taxon>
        <taxon>Methanobrevibacter</taxon>
    </lineage>
</organism>
<dbReference type="Proteomes" id="UP000658733">
    <property type="component" value="Unassembled WGS sequence"/>
</dbReference>
<dbReference type="InterPro" id="IPR038765">
    <property type="entry name" value="Papain-like_cys_pep_sf"/>
</dbReference>